<dbReference type="AlphaFoldDB" id="A0A429YVU2"/>
<dbReference type="Pfam" id="PF04266">
    <property type="entry name" value="ASCH"/>
    <property type="match status" value="1"/>
</dbReference>
<accession>A0A429YVU2</accession>
<keyword evidence="3" id="KW-1185">Reference proteome</keyword>
<dbReference type="OrthoDB" id="359066at2"/>
<dbReference type="Gene3D" id="2.30.130.30">
    <property type="entry name" value="Hypothetical protein"/>
    <property type="match status" value="1"/>
</dbReference>
<proteinExistence type="predicted"/>
<dbReference type="Proteomes" id="UP000278398">
    <property type="component" value="Unassembled WGS sequence"/>
</dbReference>
<dbReference type="InterPro" id="IPR007374">
    <property type="entry name" value="ASCH_domain"/>
</dbReference>
<dbReference type="EMBL" id="RWKW01000053">
    <property type="protein sequence ID" value="RST85587.1"/>
    <property type="molecule type" value="Genomic_DNA"/>
</dbReference>
<evidence type="ECO:0000313" key="3">
    <source>
        <dbReference type="Proteomes" id="UP000278398"/>
    </source>
</evidence>
<organism evidence="2 3">
    <name type="scientific">Aquibium carbonis</name>
    <dbReference type="NCBI Taxonomy" id="2495581"/>
    <lineage>
        <taxon>Bacteria</taxon>
        <taxon>Pseudomonadati</taxon>
        <taxon>Pseudomonadota</taxon>
        <taxon>Alphaproteobacteria</taxon>
        <taxon>Hyphomicrobiales</taxon>
        <taxon>Phyllobacteriaceae</taxon>
        <taxon>Aquibium</taxon>
    </lineage>
</organism>
<dbReference type="InterPro" id="IPR015947">
    <property type="entry name" value="PUA-like_sf"/>
</dbReference>
<comment type="caution">
    <text evidence="2">The sequence shown here is derived from an EMBL/GenBank/DDBJ whole genome shotgun (WGS) entry which is preliminary data.</text>
</comment>
<protein>
    <submittedName>
        <fullName evidence="2">ASCH domain-containing protein</fullName>
    </submittedName>
</protein>
<dbReference type="SUPFAM" id="SSF88697">
    <property type="entry name" value="PUA domain-like"/>
    <property type="match status" value="1"/>
</dbReference>
<evidence type="ECO:0000313" key="2">
    <source>
        <dbReference type="EMBL" id="RST85587.1"/>
    </source>
</evidence>
<feature type="domain" description="ASCH" evidence="1">
    <location>
        <begin position="4"/>
        <end position="87"/>
    </location>
</feature>
<evidence type="ECO:0000259" key="1">
    <source>
        <dbReference type="Pfam" id="PF04266"/>
    </source>
</evidence>
<sequence length="132" mass="14800">MVALSIRQPWAWLIVNGHKRLENRNWPTRQRGPILIHAAKTMTRADYNGAAMLAEADGVTLPPFEALERGGIVGQAEIVDCINYSTSHWFFGPYAFVLENARPLPFRPVPGKLGFFVPKYHPHHGNMGGTHE</sequence>
<gene>
    <name evidence="2" type="ORF">EJC49_14890</name>
</gene>
<reference evidence="2 3" key="1">
    <citation type="submission" date="2018-12" db="EMBL/GenBank/DDBJ databases">
        <title>Mesorhizobium carbonis sp. nov., isolated from coal mine water.</title>
        <authorList>
            <person name="Xin W."/>
            <person name="Xu Z."/>
            <person name="Xiang F."/>
            <person name="Zhang J."/>
            <person name="Xi L."/>
            <person name="Liu J."/>
        </authorList>
    </citation>
    <scope>NUCLEOTIDE SEQUENCE [LARGE SCALE GENOMIC DNA]</scope>
    <source>
        <strain evidence="2 3">B2.3</strain>
    </source>
</reference>
<dbReference type="RefSeq" id="WP_126700728.1">
    <property type="nucleotide sequence ID" value="NZ_RWKW01000053.1"/>
</dbReference>
<name>A0A429YVU2_9HYPH</name>
<dbReference type="CDD" id="cd06554">
    <property type="entry name" value="ASCH_ASC-1_like"/>
    <property type="match status" value="1"/>
</dbReference>